<organism evidence="1 2">
    <name type="scientific">Hoeflea prorocentri</name>
    <dbReference type="NCBI Taxonomy" id="1922333"/>
    <lineage>
        <taxon>Bacteria</taxon>
        <taxon>Pseudomonadati</taxon>
        <taxon>Pseudomonadota</taxon>
        <taxon>Alphaproteobacteria</taxon>
        <taxon>Hyphomicrobiales</taxon>
        <taxon>Rhizobiaceae</taxon>
        <taxon>Hoeflea</taxon>
    </lineage>
</organism>
<gene>
    <name evidence="1" type="ORF">OQ273_20905</name>
</gene>
<dbReference type="Proteomes" id="UP001151234">
    <property type="component" value="Unassembled WGS sequence"/>
</dbReference>
<dbReference type="EMBL" id="JAPJZI010000001">
    <property type="protein sequence ID" value="MDA5401047.1"/>
    <property type="molecule type" value="Genomic_DNA"/>
</dbReference>
<name>A0A9X3ZIT7_9HYPH</name>
<keyword evidence="2" id="KW-1185">Reference proteome</keyword>
<dbReference type="AlphaFoldDB" id="A0A9X3ZIT7"/>
<sequence>MEQELLDWTMSASLGGVTEIAVMAPIIKGRVPGERLTYEEKLRRVIASISDRAQRGIPHQLSTIPSIHFGRMMIIRPEQYLTNSNVPGLAYYEPDDHDGSAADAGFRVPKQIDDFKISIQFAGGQSEGRNGAREHDGAANAQPSFHSWLLTIVSFDGDLKVYFRDIAEFLARDFDDVFVNCVDFPSTENFESFWQWIRRYQVPVDLFLCAYPDVSVVRIKQLEDFKHSFDAFVAKVRTPGGRRVENMDELFDEFLRKTGQYASDFPTPGGTYRRKSDGGQ</sequence>
<evidence type="ECO:0000313" key="2">
    <source>
        <dbReference type="Proteomes" id="UP001151234"/>
    </source>
</evidence>
<accession>A0A9X3ZIT7</accession>
<dbReference type="RefSeq" id="WP_267992857.1">
    <property type="nucleotide sequence ID" value="NZ_JAPJZI010000001.1"/>
</dbReference>
<protein>
    <submittedName>
        <fullName evidence="1">Uncharacterized protein</fullName>
    </submittedName>
</protein>
<reference evidence="1" key="1">
    <citation type="submission" date="2022-11" db="EMBL/GenBank/DDBJ databases">
        <title>Draft genome sequence of Hoeflea poritis E7-10 and Hoeflea prorocentri PM5-8, separated from scleractinian coral Porites lutea and marine dinoflagellate.</title>
        <authorList>
            <person name="Zhang G."/>
            <person name="Wei Q."/>
            <person name="Cai L."/>
        </authorList>
    </citation>
    <scope>NUCLEOTIDE SEQUENCE</scope>
    <source>
        <strain evidence="1">PM5-8</strain>
    </source>
</reference>
<evidence type="ECO:0000313" key="1">
    <source>
        <dbReference type="EMBL" id="MDA5401047.1"/>
    </source>
</evidence>
<comment type="caution">
    <text evidence="1">The sequence shown here is derived from an EMBL/GenBank/DDBJ whole genome shotgun (WGS) entry which is preliminary data.</text>
</comment>
<proteinExistence type="predicted"/>